<dbReference type="AlphaFoldDB" id="A0A9W8SFW5"/>
<name>A0A9W8SFW5_9HYPO</name>
<evidence type="ECO:0000313" key="2">
    <source>
        <dbReference type="Proteomes" id="UP001152049"/>
    </source>
</evidence>
<dbReference type="Proteomes" id="UP001152049">
    <property type="component" value="Unassembled WGS sequence"/>
</dbReference>
<gene>
    <name evidence="1" type="ORF">NW762_000202</name>
</gene>
<organism evidence="1 2">
    <name type="scientific">Fusarium torreyae</name>
    <dbReference type="NCBI Taxonomy" id="1237075"/>
    <lineage>
        <taxon>Eukaryota</taxon>
        <taxon>Fungi</taxon>
        <taxon>Dikarya</taxon>
        <taxon>Ascomycota</taxon>
        <taxon>Pezizomycotina</taxon>
        <taxon>Sordariomycetes</taxon>
        <taxon>Hypocreomycetidae</taxon>
        <taxon>Hypocreales</taxon>
        <taxon>Nectriaceae</taxon>
        <taxon>Fusarium</taxon>
    </lineage>
</organism>
<evidence type="ECO:0000313" key="1">
    <source>
        <dbReference type="EMBL" id="KAJ4271499.1"/>
    </source>
</evidence>
<proteinExistence type="predicted"/>
<keyword evidence="2" id="KW-1185">Reference proteome</keyword>
<comment type="caution">
    <text evidence="1">The sequence shown here is derived from an EMBL/GenBank/DDBJ whole genome shotgun (WGS) entry which is preliminary data.</text>
</comment>
<accession>A0A9W8SFW5</accession>
<protein>
    <submittedName>
        <fullName evidence="1">Uncharacterized protein</fullName>
    </submittedName>
</protein>
<sequence length="166" mass="19239">MKDEALATNPDDITDNTPSPNFTGFDISIPCFSSHPAGWKPEARSPDLRKYLFDLYYTNFHVTHSWLPPKSTLAIPTPVTLEEYDRMGRSREYSSWAYFVDLLRICGDHVVPLLSPWSQRNLDDLERADSKIESWRFQLRNWRRDHVDPDGMGDMILYHALGVSYG</sequence>
<dbReference type="EMBL" id="JAOQAZ010000001">
    <property type="protein sequence ID" value="KAJ4271499.1"/>
    <property type="molecule type" value="Genomic_DNA"/>
</dbReference>
<dbReference type="OrthoDB" id="10067394at2759"/>
<reference evidence="1" key="1">
    <citation type="submission" date="2022-09" db="EMBL/GenBank/DDBJ databases">
        <title>Fusarium specimens isolated from Avocado Roots.</title>
        <authorList>
            <person name="Stajich J."/>
            <person name="Roper C."/>
            <person name="Heimlech-Rivalta G."/>
        </authorList>
    </citation>
    <scope>NUCLEOTIDE SEQUENCE</scope>
    <source>
        <strain evidence="1">CF00136</strain>
    </source>
</reference>